<evidence type="ECO:0000313" key="2">
    <source>
        <dbReference type="Proteomes" id="UP000438429"/>
    </source>
</evidence>
<dbReference type="AlphaFoldDB" id="A0A6A4TG98"/>
<dbReference type="EMBL" id="VEVO01000004">
    <property type="protein sequence ID" value="KAF0043468.1"/>
    <property type="molecule type" value="Genomic_DNA"/>
</dbReference>
<proteinExistence type="predicted"/>
<evidence type="ECO:0000313" key="1">
    <source>
        <dbReference type="EMBL" id="KAF0043468.1"/>
    </source>
</evidence>
<sequence length="178" mass="19565">MLWTLHRLKKQNLRIRLHLLLYPSKHNAICALTLETVVPFDKMQMSWAVFIKEQPPSHPPTREPNPSPRSLTATVGPHSWALNALRAACVGVVPAAVGLSSPADTGRMRPLSVNAGRNQTPSVTPCGFVRRPLYEHEVARSEHFGARTSRLHPNCSTGMDQATIRLTMTSSIAFGAAQ</sequence>
<protein>
    <submittedName>
        <fullName evidence="1">Uncharacterized protein</fullName>
    </submittedName>
</protein>
<name>A0A6A4TG98_SCOMX</name>
<accession>A0A6A4TG98</accession>
<gene>
    <name evidence="1" type="ORF">F2P81_004805</name>
</gene>
<comment type="caution">
    <text evidence="1">The sequence shown here is derived from an EMBL/GenBank/DDBJ whole genome shotgun (WGS) entry which is preliminary data.</text>
</comment>
<organism evidence="1 2">
    <name type="scientific">Scophthalmus maximus</name>
    <name type="common">Turbot</name>
    <name type="synonym">Psetta maxima</name>
    <dbReference type="NCBI Taxonomy" id="52904"/>
    <lineage>
        <taxon>Eukaryota</taxon>
        <taxon>Metazoa</taxon>
        <taxon>Chordata</taxon>
        <taxon>Craniata</taxon>
        <taxon>Vertebrata</taxon>
        <taxon>Euteleostomi</taxon>
        <taxon>Actinopterygii</taxon>
        <taxon>Neopterygii</taxon>
        <taxon>Teleostei</taxon>
        <taxon>Neoteleostei</taxon>
        <taxon>Acanthomorphata</taxon>
        <taxon>Carangaria</taxon>
        <taxon>Pleuronectiformes</taxon>
        <taxon>Pleuronectoidei</taxon>
        <taxon>Scophthalmidae</taxon>
        <taxon>Scophthalmus</taxon>
    </lineage>
</organism>
<dbReference type="Proteomes" id="UP000438429">
    <property type="component" value="Unassembled WGS sequence"/>
</dbReference>
<reference evidence="1 2" key="1">
    <citation type="submission" date="2019-06" db="EMBL/GenBank/DDBJ databases">
        <title>Draft genomes of female and male turbot (Scophthalmus maximus).</title>
        <authorList>
            <person name="Xu H."/>
            <person name="Xu X.-W."/>
            <person name="Shao C."/>
            <person name="Chen S."/>
        </authorList>
    </citation>
    <scope>NUCLEOTIDE SEQUENCE [LARGE SCALE GENOMIC DNA]</scope>
    <source>
        <strain evidence="1">Ysfricsl-2016a</strain>
        <tissue evidence="1">Blood</tissue>
    </source>
</reference>